<keyword evidence="4" id="KW-0479">Metal-binding</keyword>
<dbReference type="Proteomes" id="UP000054248">
    <property type="component" value="Unassembled WGS sequence"/>
</dbReference>
<keyword evidence="3" id="KW-0964">Secreted</keyword>
<dbReference type="InterPro" id="IPR049892">
    <property type="entry name" value="AA9"/>
</dbReference>
<protein>
    <recommendedName>
        <fullName evidence="15">lytic cellulose monooxygenase (C4-dehydrogenating)</fullName>
        <ecNumber evidence="15">1.14.99.56</ecNumber>
    </recommendedName>
</protein>
<keyword evidence="7" id="KW-0560">Oxidoreductase</keyword>
<evidence type="ECO:0000256" key="8">
    <source>
        <dbReference type="ARBA" id="ARBA00023008"/>
    </source>
</evidence>
<name>A0A0C3QE55_9AGAM</name>
<dbReference type="GO" id="GO:0016787">
    <property type="term" value="F:hydrolase activity"/>
    <property type="evidence" value="ECO:0007669"/>
    <property type="project" value="UniProtKB-KW"/>
</dbReference>
<dbReference type="PANTHER" id="PTHR33353:SF10">
    <property type="entry name" value="ENDO-BETA-1,4-GLUCANASE D"/>
    <property type="match status" value="1"/>
</dbReference>
<evidence type="ECO:0000256" key="14">
    <source>
        <dbReference type="ARBA" id="ARBA00045077"/>
    </source>
</evidence>
<dbReference type="Gene3D" id="2.70.50.70">
    <property type="match status" value="1"/>
</dbReference>
<sequence length="144" mass="14968">MRSVLPSTLVVSVLASLAAGHGQVHKIITHNPVATYVAADAYGAADPNSPIRKINEVGPATPFTGPNITCGPGGNVPVSKVAPVVAGSEVTFDWNPWNSVHQGPLMTYVARCPNGCSTFKGDTGNVWVKIAEDGCMFPLGDQVI</sequence>
<dbReference type="HOGENOM" id="CLU_1797856_0_0_1"/>
<evidence type="ECO:0000256" key="10">
    <source>
        <dbReference type="ARBA" id="ARBA00023157"/>
    </source>
</evidence>
<dbReference type="EMBL" id="KN823090">
    <property type="protein sequence ID" value="KIO23234.1"/>
    <property type="molecule type" value="Genomic_DNA"/>
</dbReference>
<dbReference type="GO" id="GO:0046872">
    <property type="term" value="F:metal ion binding"/>
    <property type="evidence" value="ECO:0007669"/>
    <property type="project" value="UniProtKB-KW"/>
</dbReference>
<keyword evidence="12" id="KW-0624">Polysaccharide degradation</keyword>
<dbReference type="AlphaFoldDB" id="A0A0C3QE55"/>
<evidence type="ECO:0000256" key="7">
    <source>
        <dbReference type="ARBA" id="ARBA00023002"/>
    </source>
</evidence>
<evidence type="ECO:0000256" key="11">
    <source>
        <dbReference type="ARBA" id="ARBA00023277"/>
    </source>
</evidence>
<dbReference type="GO" id="GO:0005576">
    <property type="term" value="C:extracellular region"/>
    <property type="evidence" value="ECO:0007669"/>
    <property type="project" value="UniProtKB-SubCell"/>
</dbReference>
<evidence type="ECO:0000256" key="16">
    <source>
        <dbReference type="SAM" id="SignalP"/>
    </source>
</evidence>
<evidence type="ECO:0000256" key="6">
    <source>
        <dbReference type="ARBA" id="ARBA00023001"/>
    </source>
</evidence>
<dbReference type="InterPro" id="IPR005103">
    <property type="entry name" value="AA9_LPMO"/>
</dbReference>
<keyword evidence="9" id="KW-0503">Monooxygenase</keyword>
<reference evidence="19" key="2">
    <citation type="submission" date="2015-01" db="EMBL/GenBank/DDBJ databases">
        <title>Evolutionary Origins and Diversification of the Mycorrhizal Mutualists.</title>
        <authorList>
            <consortium name="DOE Joint Genome Institute"/>
            <consortium name="Mycorrhizal Genomics Consortium"/>
            <person name="Kohler A."/>
            <person name="Kuo A."/>
            <person name="Nagy L.G."/>
            <person name="Floudas D."/>
            <person name="Copeland A."/>
            <person name="Barry K.W."/>
            <person name="Cichocki N."/>
            <person name="Veneault-Fourrey C."/>
            <person name="LaButti K."/>
            <person name="Lindquist E.A."/>
            <person name="Lipzen A."/>
            <person name="Lundell T."/>
            <person name="Morin E."/>
            <person name="Murat C."/>
            <person name="Riley R."/>
            <person name="Ohm R."/>
            <person name="Sun H."/>
            <person name="Tunlid A."/>
            <person name="Henrissat B."/>
            <person name="Grigoriev I.V."/>
            <person name="Hibbett D.S."/>
            <person name="Martin F."/>
        </authorList>
    </citation>
    <scope>NUCLEOTIDE SEQUENCE [LARGE SCALE GENOMIC DNA]</scope>
    <source>
        <strain evidence="19">MUT 4182</strain>
    </source>
</reference>
<reference evidence="18 19" key="1">
    <citation type="submission" date="2014-04" db="EMBL/GenBank/DDBJ databases">
        <authorList>
            <consortium name="DOE Joint Genome Institute"/>
            <person name="Kuo A."/>
            <person name="Girlanda M."/>
            <person name="Perotto S."/>
            <person name="Kohler A."/>
            <person name="Nagy L.G."/>
            <person name="Floudas D."/>
            <person name="Copeland A."/>
            <person name="Barry K.W."/>
            <person name="Cichocki N."/>
            <person name="Veneault-Fourrey C."/>
            <person name="LaButti K."/>
            <person name="Lindquist E.A."/>
            <person name="Lipzen A."/>
            <person name="Lundell T."/>
            <person name="Morin E."/>
            <person name="Murat C."/>
            <person name="Sun H."/>
            <person name="Tunlid A."/>
            <person name="Henrissat B."/>
            <person name="Grigoriev I.V."/>
            <person name="Hibbett D.S."/>
            <person name="Martin F."/>
            <person name="Nordberg H.P."/>
            <person name="Cantor M.N."/>
            <person name="Hua S.X."/>
        </authorList>
    </citation>
    <scope>NUCLEOTIDE SEQUENCE [LARGE SCALE GENOMIC DNA]</scope>
    <source>
        <strain evidence="18 19">MUT 4182</strain>
    </source>
</reference>
<feature type="signal peptide" evidence="16">
    <location>
        <begin position="1"/>
        <end position="20"/>
    </location>
</feature>
<comment type="cofactor">
    <cofactor evidence="1">
        <name>Cu(2+)</name>
        <dbReference type="ChEBI" id="CHEBI:29036"/>
    </cofactor>
</comment>
<dbReference type="OrthoDB" id="4849160at2759"/>
<keyword evidence="18" id="KW-0378">Hydrolase</keyword>
<evidence type="ECO:0000256" key="5">
    <source>
        <dbReference type="ARBA" id="ARBA00022729"/>
    </source>
</evidence>
<evidence type="ECO:0000256" key="2">
    <source>
        <dbReference type="ARBA" id="ARBA00004613"/>
    </source>
</evidence>
<keyword evidence="5 16" id="KW-0732">Signal</keyword>
<dbReference type="PANTHER" id="PTHR33353">
    <property type="entry name" value="PUTATIVE (AFU_ORTHOLOGUE AFUA_1G12560)-RELATED"/>
    <property type="match status" value="1"/>
</dbReference>
<evidence type="ECO:0000256" key="3">
    <source>
        <dbReference type="ARBA" id="ARBA00022525"/>
    </source>
</evidence>
<evidence type="ECO:0000256" key="1">
    <source>
        <dbReference type="ARBA" id="ARBA00001973"/>
    </source>
</evidence>
<dbReference type="EC" id="1.14.99.56" evidence="15"/>
<evidence type="ECO:0000313" key="19">
    <source>
        <dbReference type="Proteomes" id="UP000054248"/>
    </source>
</evidence>
<gene>
    <name evidence="18" type="ORF">M407DRAFT_27305</name>
</gene>
<accession>A0A0C3QE55</accession>
<dbReference type="GO" id="GO:0004497">
    <property type="term" value="F:monooxygenase activity"/>
    <property type="evidence" value="ECO:0007669"/>
    <property type="project" value="UniProtKB-KW"/>
</dbReference>
<evidence type="ECO:0000256" key="9">
    <source>
        <dbReference type="ARBA" id="ARBA00023033"/>
    </source>
</evidence>
<evidence type="ECO:0000256" key="15">
    <source>
        <dbReference type="ARBA" id="ARBA00047174"/>
    </source>
</evidence>
<dbReference type="GO" id="GO:0030245">
    <property type="term" value="P:cellulose catabolic process"/>
    <property type="evidence" value="ECO:0007669"/>
    <property type="project" value="UniProtKB-KW"/>
</dbReference>
<keyword evidence="10" id="KW-1015">Disulfide bond</keyword>
<dbReference type="Pfam" id="PF03443">
    <property type="entry name" value="AA9"/>
    <property type="match status" value="1"/>
</dbReference>
<organism evidence="18 19">
    <name type="scientific">Tulasnella calospora MUT 4182</name>
    <dbReference type="NCBI Taxonomy" id="1051891"/>
    <lineage>
        <taxon>Eukaryota</taxon>
        <taxon>Fungi</taxon>
        <taxon>Dikarya</taxon>
        <taxon>Basidiomycota</taxon>
        <taxon>Agaricomycotina</taxon>
        <taxon>Agaricomycetes</taxon>
        <taxon>Cantharellales</taxon>
        <taxon>Tulasnellaceae</taxon>
        <taxon>Tulasnella</taxon>
    </lineage>
</organism>
<evidence type="ECO:0000256" key="4">
    <source>
        <dbReference type="ARBA" id="ARBA00022723"/>
    </source>
</evidence>
<evidence type="ECO:0000313" key="18">
    <source>
        <dbReference type="EMBL" id="KIO23234.1"/>
    </source>
</evidence>
<feature type="chain" id="PRO_5002180704" description="lytic cellulose monooxygenase (C4-dehydrogenating)" evidence="16">
    <location>
        <begin position="21"/>
        <end position="144"/>
    </location>
</feature>
<comment type="similarity">
    <text evidence="13">Belongs to the polysaccharide monooxygenase AA9 family.</text>
</comment>
<feature type="domain" description="Auxiliary Activity family 9 catalytic" evidence="17">
    <location>
        <begin position="21"/>
        <end position="135"/>
    </location>
</feature>
<comment type="subcellular location">
    <subcellularLocation>
        <location evidence="2">Secreted</location>
    </subcellularLocation>
</comment>
<evidence type="ECO:0000259" key="17">
    <source>
        <dbReference type="Pfam" id="PF03443"/>
    </source>
</evidence>
<keyword evidence="19" id="KW-1185">Reference proteome</keyword>
<evidence type="ECO:0000256" key="12">
    <source>
        <dbReference type="ARBA" id="ARBA00023326"/>
    </source>
</evidence>
<keyword evidence="11" id="KW-0119">Carbohydrate metabolism</keyword>
<proteinExistence type="inferred from homology"/>
<keyword evidence="8" id="KW-0186">Copper</keyword>
<comment type="catalytic activity">
    <reaction evidence="14">
        <text>[(1-&gt;4)-beta-D-glucosyl]n+m + reduced acceptor + O2 = 4-dehydro-beta-D-glucosyl-[(1-&gt;4)-beta-D-glucosyl]n-1 + [(1-&gt;4)-beta-D-glucosyl]m + acceptor + H2O.</text>
        <dbReference type="EC" id="1.14.99.56"/>
    </reaction>
</comment>
<evidence type="ECO:0000256" key="13">
    <source>
        <dbReference type="ARBA" id="ARBA00044502"/>
    </source>
</evidence>
<keyword evidence="6" id="KW-0136">Cellulose degradation</keyword>